<organism evidence="3 4">
    <name type="scientific">Sphaerobolus stellatus (strain SS14)</name>
    <dbReference type="NCBI Taxonomy" id="990650"/>
    <lineage>
        <taxon>Eukaryota</taxon>
        <taxon>Fungi</taxon>
        <taxon>Dikarya</taxon>
        <taxon>Basidiomycota</taxon>
        <taxon>Agaricomycotina</taxon>
        <taxon>Agaricomycetes</taxon>
        <taxon>Phallomycetidae</taxon>
        <taxon>Geastrales</taxon>
        <taxon>Sphaerobolaceae</taxon>
        <taxon>Sphaerobolus</taxon>
    </lineage>
</organism>
<feature type="domain" description="Integrase core" evidence="2">
    <location>
        <begin position="2"/>
        <end position="94"/>
    </location>
</feature>
<gene>
    <name evidence="3" type="ORF">M422DRAFT_264537</name>
</gene>
<dbReference type="InterPro" id="IPR058913">
    <property type="entry name" value="Integrase_dom_put"/>
</dbReference>
<reference evidence="3 4" key="1">
    <citation type="submission" date="2014-06" db="EMBL/GenBank/DDBJ databases">
        <title>Evolutionary Origins and Diversification of the Mycorrhizal Mutualists.</title>
        <authorList>
            <consortium name="DOE Joint Genome Institute"/>
            <consortium name="Mycorrhizal Genomics Consortium"/>
            <person name="Kohler A."/>
            <person name="Kuo A."/>
            <person name="Nagy L.G."/>
            <person name="Floudas D."/>
            <person name="Copeland A."/>
            <person name="Barry K.W."/>
            <person name="Cichocki N."/>
            <person name="Veneault-Fourrey C."/>
            <person name="LaButti K."/>
            <person name="Lindquist E.A."/>
            <person name="Lipzen A."/>
            <person name="Lundell T."/>
            <person name="Morin E."/>
            <person name="Murat C."/>
            <person name="Riley R."/>
            <person name="Ohm R."/>
            <person name="Sun H."/>
            <person name="Tunlid A."/>
            <person name="Henrissat B."/>
            <person name="Grigoriev I.V."/>
            <person name="Hibbett D.S."/>
            <person name="Martin F."/>
        </authorList>
    </citation>
    <scope>NUCLEOTIDE SEQUENCE [LARGE SCALE GENOMIC DNA]</scope>
    <source>
        <strain evidence="3 4">SS14</strain>
    </source>
</reference>
<name>A0A0C9TT55_SPHS4</name>
<dbReference type="PANTHER" id="PTHR46791:SF5">
    <property type="entry name" value="CLR5 DOMAIN-CONTAINING PROTEIN-RELATED"/>
    <property type="match status" value="1"/>
</dbReference>
<dbReference type="OrthoDB" id="3353107at2759"/>
<proteinExistence type="predicted"/>
<sequence>MGPGRGSFMWGSSTHNTRIKRLWVEVATQFARRWRAFFFHLERLHGLNRHNPHHIWLIGERFLAEINDDCDLFCENWNTHPISTCGNMSPQDIRFYSISKYGKDIREFDGVHPETFNRYLGVEGDVILRLPGQTGAGHSEDESEWDNEEDNSHDISLEEKEDCDLDEFEGSELFERIQQEQFRILRDRIAANLRKNVNHKPVKPPRSQIPFTSEESLAAFQYYLDEVQKRGLFA</sequence>
<evidence type="ECO:0000256" key="1">
    <source>
        <dbReference type="SAM" id="MobiDB-lite"/>
    </source>
</evidence>
<protein>
    <recommendedName>
        <fullName evidence="2">Integrase core domain-containing protein</fullName>
    </recommendedName>
</protein>
<dbReference type="EMBL" id="KN837212">
    <property type="protein sequence ID" value="KIJ33433.1"/>
    <property type="molecule type" value="Genomic_DNA"/>
</dbReference>
<dbReference type="PANTHER" id="PTHR46791">
    <property type="entry name" value="EXPRESSED PROTEIN"/>
    <property type="match status" value="1"/>
</dbReference>
<feature type="region of interest" description="Disordered" evidence="1">
    <location>
        <begin position="131"/>
        <end position="152"/>
    </location>
</feature>
<dbReference type="AlphaFoldDB" id="A0A0C9TT55"/>
<evidence type="ECO:0000259" key="2">
    <source>
        <dbReference type="Pfam" id="PF24764"/>
    </source>
</evidence>
<accession>A0A0C9TT55</accession>
<dbReference type="Proteomes" id="UP000054279">
    <property type="component" value="Unassembled WGS sequence"/>
</dbReference>
<dbReference type="Pfam" id="PF24764">
    <property type="entry name" value="rva_4"/>
    <property type="match status" value="1"/>
</dbReference>
<evidence type="ECO:0000313" key="3">
    <source>
        <dbReference type="EMBL" id="KIJ33433.1"/>
    </source>
</evidence>
<evidence type="ECO:0000313" key="4">
    <source>
        <dbReference type="Proteomes" id="UP000054279"/>
    </source>
</evidence>
<keyword evidence="4" id="KW-1185">Reference proteome</keyword>
<dbReference type="HOGENOM" id="CLU_092517_1_0_1"/>